<feature type="coiled-coil region" evidence="6">
    <location>
        <begin position="1"/>
        <end position="28"/>
    </location>
</feature>
<evidence type="ECO:0000313" key="9">
    <source>
        <dbReference type="Proteomes" id="UP000199375"/>
    </source>
</evidence>
<keyword evidence="2 8" id="KW-0489">Methyltransferase</keyword>
<dbReference type="Pfam" id="PF07669">
    <property type="entry name" value="Eco57I"/>
    <property type="match status" value="1"/>
</dbReference>
<dbReference type="Gene3D" id="3.40.50.150">
    <property type="entry name" value="Vaccinia Virus protein VP39"/>
    <property type="match status" value="1"/>
</dbReference>
<dbReference type="GO" id="GO:0009007">
    <property type="term" value="F:site-specific DNA-methyltransferase (adenine-specific) activity"/>
    <property type="evidence" value="ECO:0007669"/>
    <property type="project" value="UniProtKB-EC"/>
</dbReference>
<protein>
    <recommendedName>
        <fullName evidence="1">site-specific DNA-methyltransferase (adenine-specific)</fullName>
        <ecNumber evidence="1">2.1.1.72</ecNumber>
    </recommendedName>
</protein>
<dbReference type="GO" id="GO:0006304">
    <property type="term" value="P:DNA modification"/>
    <property type="evidence" value="ECO:0007669"/>
    <property type="project" value="InterPro"/>
</dbReference>
<keyword evidence="4" id="KW-0949">S-adenosyl-L-methionine</keyword>
<dbReference type="InterPro" id="IPR029063">
    <property type="entry name" value="SAM-dependent_MTases_sf"/>
</dbReference>
<evidence type="ECO:0000313" key="8">
    <source>
        <dbReference type="EMBL" id="SCE85095.1"/>
    </source>
</evidence>
<evidence type="ECO:0000256" key="1">
    <source>
        <dbReference type="ARBA" id="ARBA00011900"/>
    </source>
</evidence>
<evidence type="ECO:0000256" key="3">
    <source>
        <dbReference type="ARBA" id="ARBA00022679"/>
    </source>
</evidence>
<evidence type="ECO:0000256" key="5">
    <source>
        <dbReference type="ARBA" id="ARBA00047942"/>
    </source>
</evidence>
<dbReference type="InterPro" id="IPR050953">
    <property type="entry name" value="N4_N6_ade-DNA_methylase"/>
</dbReference>
<name>A0A1C4VMQ1_9ACTN</name>
<dbReference type="GO" id="GO:0003676">
    <property type="term" value="F:nucleic acid binding"/>
    <property type="evidence" value="ECO:0007669"/>
    <property type="project" value="InterPro"/>
</dbReference>
<dbReference type="PROSITE" id="PS00092">
    <property type="entry name" value="N6_MTASE"/>
    <property type="match status" value="1"/>
</dbReference>
<dbReference type="PRINTS" id="PR00507">
    <property type="entry name" value="N12N6MTFRASE"/>
</dbReference>
<evidence type="ECO:0000256" key="2">
    <source>
        <dbReference type="ARBA" id="ARBA00022603"/>
    </source>
</evidence>
<dbReference type="RefSeq" id="WP_091278458.1">
    <property type="nucleotide sequence ID" value="NZ_FMCW01000010.1"/>
</dbReference>
<dbReference type="Proteomes" id="UP000199375">
    <property type="component" value="Unassembled WGS sequence"/>
</dbReference>
<dbReference type="EC" id="2.1.1.72" evidence="1"/>
<reference evidence="8 9" key="1">
    <citation type="submission" date="2016-06" db="EMBL/GenBank/DDBJ databases">
        <authorList>
            <person name="Kjaerup R.B."/>
            <person name="Dalgaard T.S."/>
            <person name="Juul-Madsen H.R."/>
        </authorList>
    </citation>
    <scope>NUCLEOTIDE SEQUENCE [LARGE SCALE GENOMIC DNA]</scope>
    <source>
        <strain evidence="8 9">DSM 45626</strain>
    </source>
</reference>
<organism evidence="8 9">
    <name type="scientific">Micromonospora haikouensis</name>
    <dbReference type="NCBI Taxonomy" id="686309"/>
    <lineage>
        <taxon>Bacteria</taxon>
        <taxon>Bacillati</taxon>
        <taxon>Actinomycetota</taxon>
        <taxon>Actinomycetes</taxon>
        <taxon>Micromonosporales</taxon>
        <taxon>Micromonosporaceae</taxon>
        <taxon>Micromonospora</taxon>
    </lineage>
</organism>
<dbReference type="NCBIfam" id="NF033451">
    <property type="entry name" value="BREX_2_MTaseX"/>
    <property type="match status" value="1"/>
</dbReference>
<dbReference type="PANTHER" id="PTHR33841:SF1">
    <property type="entry name" value="DNA METHYLTRANSFERASE A"/>
    <property type="match status" value="1"/>
</dbReference>
<dbReference type="PANTHER" id="PTHR33841">
    <property type="entry name" value="DNA METHYLTRANSFERASE YEEA-RELATED"/>
    <property type="match status" value="1"/>
</dbReference>
<evidence type="ECO:0000256" key="6">
    <source>
        <dbReference type="SAM" id="Coils"/>
    </source>
</evidence>
<dbReference type="GO" id="GO:0032259">
    <property type="term" value="P:methylation"/>
    <property type="evidence" value="ECO:0007669"/>
    <property type="project" value="UniProtKB-KW"/>
</dbReference>
<gene>
    <name evidence="8" type="ORF">GA0070558_1102</name>
</gene>
<comment type="catalytic activity">
    <reaction evidence="5">
        <text>a 2'-deoxyadenosine in DNA + S-adenosyl-L-methionine = an N(6)-methyl-2'-deoxyadenosine in DNA + S-adenosyl-L-homocysteine + H(+)</text>
        <dbReference type="Rhea" id="RHEA:15197"/>
        <dbReference type="Rhea" id="RHEA-COMP:12418"/>
        <dbReference type="Rhea" id="RHEA-COMP:12419"/>
        <dbReference type="ChEBI" id="CHEBI:15378"/>
        <dbReference type="ChEBI" id="CHEBI:57856"/>
        <dbReference type="ChEBI" id="CHEBI:59789"/>
        <dbReference type="ChEBI" id="CHEBI:90615"/>
        <dbReference type="ChEBI" id="CHEBI:90616"/>
        <dbReference type="EC" id="2.1.1.72"/>
    </reaction>
</comment>
<sequence length="705" mass="79377">MIDQEALRKDLQAQVRRLEKDLVAQIAEVDGLHARLRAEYDRAFGLGRTAASWTEWRDERVTQAAVAWVLGTVFVRFCEDNGLLGDACYLAGPTQDRAVLAEESQDDFFVRHPAKTDRDWLLAGFEQIRQSQAGALLFDKEHNPAYQIPVSHDAAKALIAFWRRRDDDGTLVHDFTDPAWGTRFLGDLYQHLSEAARKTYALLQTPDFVEEFILDLTLTPALDEFGHDVVKVIDPTCGSGHFLLEVFDRLCKAWHAAEPEKDPQEVVRQALLAVHGVDVNPFAVAIARFRLLIAALRAAGFATLAQTKGYVFPLQIATGDSLLRDRQLTLFDDVDKLARFRYATEDLDNYPDMLREGRYHVVVGNPPYVTPKDKSLNEVYRESYRDVCSGKYALSVPFAKRFFDLAKRAESDGRGSGYVGQITANSFMKREFGRKLITDYLASRIDLTHVIDTSGAYIPGHGTPTVIMVGRSRPAKLGADTIRTVMGVRGEPEAPTEARNGHVWQAILRQYRDAGSESEWISVVNHPREQLAAFPWSLKGGGAIDLLDRISSSPARLGQRINGKVGFASFPGQDDVFVAPRSWFARHAIAEHRSLVTGDSVRDWTEAHPIDALVPYDQDLKPLHYLPESAWGKHLWAFRATLKGTVGFGGETREEAGDTWWTWYRWVSERYRIPLSITFSEVSTHNHFSFNRGGKVFKQTAPVMR</sequence>
<dbReference type="InterPro" id="IPR011639">
    <property type="entry name" value="MethylTrfase_TaqI-like_dom"/>
</dbReference>
<dbReference type="AlphaFoldDB" id="A0A1C4VMQ1"/>
<proteinExistence type="predicted"/>
<dbReference type="SUPFAM" id="SSF53335">
    <property type="entry name" value="S-adenosyl-L-methionine-dependent methyltransferases"/>
    <property type="match status" value="1"/>
</dbReference>
<feature type="domain" description="Type II methyltransferase M.TaqI-like" evidence="7">
    <location>
        <begin position="274"/>
        <end position="453"/>
    </location>
</feature>
<dbReference type="InterPro" id="IPR002052">
    <property type="entry name" value="DNA_methylase_N6_adenine_CS"/>
</dbReference>
<keyword evidence="6" id="KW-0175">Coiled coil</keyword>
<dbReference type="EMBL" id="FMCW01000010">
    <property type="protein sequence ID" value="SCE85095.1"/>
    <property type="molecule type" value="Genomic_DNA"/>
</dbReference>
<evidence type="ECO:0000256" key="4">
    <source>
        <dbReference type="ARBA" id="ARBA00022691"/>
    </source>
</evidence>
<accession>A0A1C4VMQ1</accession>
<evidence type="ECO:0000259" key="7">
    <source>
        <dbReference type="Pfam" id="PF07669"/>
    </source>
</evidence>
<keyword evidence="3 8" id="KW-0808">Transferase</keyword>